<dbReference type="PROSITE" id="PS00622">
    <property type="entry name" value="HTH_LUXR_1"/>
    <property type="match status" value="1"/>
</dbReference>
<evidence type="ECO:0000256" key="2">
    <source>
        <dbReference type="ARBA" id="ARBA00023015"/>
    </source>
</evidence>
<dbReference type="PROSITE" id="PS50043">
    <property type="entry name" value="HTH_LUXR_2"/>
    <property type="match status" value="1"/>
</dbReference>
<proteinExistence type="predicted"/>
<dbReference type="InterPro" id="IPR001789">
    <property type="entry name" value="Sig_transdc_resp-reg_receiver"/>
</dbReference>
<dbReference type="SMART" id="SM00421">
    <property type="entry name" value="HTH_LUXR"/>
    <property type="match status" value="1"/>
</dbReference>
<evidence type="ECO:0000256" key="4">
    <source>
        <dbReference type="ARBA" id="ARBA00023163"/>
    </source>
</evidence>
<feature type="region of interest" description="Disordered" evidence="6">
    <location>
        <begin position="222"/>
        <end position="242"/>
    </location>
</feature>
<dbReference type="CDD" id="cd17535">
    <property type="entry name" value="REC_NarL-like"/>
    <property type="match status" value="1"/>
</dbReference>
<dbReference type="Pfam" id="PF00196">
    <property type="entry name" value="GerE"/>
    <property type="match status" value="1"/>
</dbReference>
<gene>
    <name evidence="9" type="ORF">GUR47_06920</name>
</gene>
<dbReference type="Gene3D" id="3.40.50.2300">
    <property type="match status" value="1"/>
</dbReference>
<dbReference type="InterPro" id="IPR000792">
    <property type="entry name" value="Tscrpt_reg_LuxR_C"/>
</dbReference>
<dbReference type="GO" id="GO:0000160">
    <property type="term" value="P:phosphorelay signal transduction system"/>
    <property type="evidence" value="ECO:0007669"/>
    <property type="project" value="InterPro"/>
</dbReference>
<feature type="domain" description="Response regulatory" evidence="8">
    <location>
        <begin position="4"/>
        <end position="122"/>
    </location>
</feature>
<feature type="modified residue" description="4-aspartylphosphate" evidence="5">
    <location>
        <position position="55"/>
    </location>
</feature>
<feature type="domain" description="HTH luxR-type" evidence="7">
    <location>
        <begin position="152"/>
        <end position="217"/>
    </location>
</feature>
<dbReference type="Pfam" id="PF00072">
    <property type="entry name" value="Response_reg"/>
    <property type="match status" value="1"/>
</dbReference>
<evidence type="ECO:0000259" key="8">
    <source>
        <dbReference type="PROSITE" id="PS50110"/>
    </source>
</evidence>
<dbReference type="RefSeq" id="WP_164457880.1">
    <property type="nucleotide sequence ID" value="NZ_JAAIFS010000001.1"/>
</dbReference>
<dbReference type="InterPro" id="IPR039420">
    <property type="entry name" value="WalR-like"/>
</dbReference>
<dbReference type="SUPFAM" id="SSF52172">
    <property type="entry name" value="CheY-like"/>
    <property type="match status" value="1"/>
</dbReference>
<organism evidence="9">
    <name type="scientific">Streptomyces tendae</name>
    <dbReference type="NCBI Taxonomy" id="1932"/>
    <lineage>
        <taxon>Bacteria</taxon>
        <taxon>Bacillati</taxon>
        <taxon>Actinomycetota</taxon>
        <taxon>Actinomycetes</taxon>
        <taxon>Kitasatosporales</taxon>
        <taxon>Streptomycetaceae</taxon>
        <taxon>Streptomyces</taxon>
    </lineage>
</organism>
<dbReference type="InterPro" id="IPR016032">
    <property type="entry name" value="Sig_transdc_resp-reg_C-effctor"/>
</dbReference>
<evidence type="ECO:0000256" key="1">
    <source>
        <dbReference type="ARBA" id="ARBA00022553"/>
    </source>
</evidence>
<keyword evidence="3" id="KW-0238">DNA-binding</keyword>
<dbReference type="GO" id="GO:0006355">
    <property type="term" value="P:regulation of DNA-templated transcription"/>
    <property type="evidence" value="ECO:0007669"/>
    <property type="project" value="InterPro"/>
</dbReference>
<dbReference type="PANTHER" id="PTHR43214:SF24">
    <property type="entry name" value="TRANSCRIPTIONAL REGULATORY PROTEIN NARL-RELATED"/>
    <property type="match status" value="1"/>
</dbReference>
<comment type="caution">
    <text evidence="9">The sequence shown here is derived from an EMBL/GenBank/DDBJ whole genome shotgun (WGS) entry which is preliminary data.</text>
</comment>
<protein>
    <submittedName>
        <fullName evidence="9">Response regulator transcription factor</fullName>
    </submittedName>
</protein>
<dbReference type="AlphaFoldDB" id="A0A6B3QE15"/>
<name>A0A6B3QE15_STRTE</name>
<dbReference type="SUPFAM" id="SSF46894">
    <property type="entry name" value="C-terminal effector domain of the bipartite response regulators"/>
    <property type="match status" value="1"/>
</dbReference>
<feature type="compositionally biased region" description="Polar residues" evidence="6">
    <location>
        <begin position="227"/>
        <end position="242"/>
    </location>
</feature>
<evidence type="ECO:0000313" key="9">
    <source>
        <dbReference type="EMBL" id="NEV86419.1"/>
    </source>
</evidence>
<reference evidence="9" key="1">
    <citation type="journal article" date="2020" name="Microorganisms">
        <title>Isolation, Genomic and Metabolomic Characterization of Streptomyces tendae VITAKN with Quorum Sensing Inhibitory Activity from Southern India.</title>
        <authorList>
            <person name="Ishaque N.M."/>
            <person name="Burgsdorf I."/>
            <person name="Limlingan Malit J.J."/>
            <person name="Saha S."/>
            <person name="Teta R."/>
            <person name="Ewe D."/>
            <person name="Kannabiran K."/>
            <person name="Hrouzek P."/>
            <person name="Steindler L."/>
            <person name="Costantino V."/>
            <person name="Saurav K."/>
        </authorList>
    </citation>
    <scope>NUCLEOTIDE SEQUENCE</scope>
    <source>
        <strain evidence="9">VITAKN</strain>
    </source>
</reference>
<dbReference type="PROSITE" id="PS50110">
    <property type="entry name" value="RESPONSE_REGULATORY"/>
    <property type="match status" value="1"/>
</dbReference>
<accession>A0A6B3QE15</accession>
<dbReference type="InterPro" id="IPR011006">
    <property type="entry name" value="CheY-like_superfamily"/>
</dbReference>
<evidence type="ECO:0000256" key="3">
    <source>
        <dbReference type="ARBA" id="ARBA00023125"/>
    </source>
</evidence>
<dbReference type="PRINTS" id="PR00038">
    <property type="entry name" value="HTHLUXR"/>
</dbReference>
<evidence type="ECO:0000256" key="5">
    <source>
        <dbReference type="PROSITE-ProRule" id="PRU00169"/>
    </source>
</evidence>
<evidence type="ECO:0000259" key="7">
    <source>
        <dbReference type="PROSITE" id="PS50043"/>
    </source>
</evidence>
<sequence>MTVKVLLADDQALLRATFRILIDSCPDLEVVGEASNGAEALELARTHHPDVVLMDIRMPGTDGLSGTAGICADPELASTRVLILTTFETEDYVAQALRAGASGFLGKDVTAEALLVGIRTVASGEALLSPGATRTLITRFLTSPAPGTYLAPPERLAELTGREREVMALAAEGKSNAEIAELLVVSPLTVRTHIHRAMTKLNARDRAQLVVIAYQTGLVQAGGHNEAPTTHRSSSTPDGLHG</sequence>
<dbReference type="EMBL" id="JAAIFS010000001">
    <property type="protein sequence ID" value="NEV86419.1"/>
    <property type="molecule type" value="Genomic_DNA"/>
</dbReference>
<keyword evidence="4" id="KW-0804">Transcription</keyword>
<keyword evidence="2" id="KW-0805">Transcription regulation</keyword>
<dbReference type="GO" id="GO:0003677">
    <property type="term" value="F:DNA binding"/>
    <property type="evidence" value="ECO:0007669"/>
    <property type="project" value="UniProtKB-KW"/>
</dbReference>
<dbReference type="PANTHER" id="PTHR43214">
    <property type="entry name" value="TWO-COMPONENT RESPONSE REGULATOR"/>
    <property type="match status" value="1"/>
</dbReference>
<evidence type="ECO:0000256" key="6">
    <source>
        <dbReference type="SAM" id="MobiDB-lite"/>
    </source>
</evidence>
<keyword evidence="1 5" id="KW-0597">Phosphoprotein</keyword>
<dbReference type="CDD" id="cd06170">
    <property type="entry name" value="LuxR_C_like"/>
    <property type="match status" value="1"/>
</dbReference>
<dbReference type="InterPro" id="IPR058245">
    <property type="entry name" value="NreC/VraR/RcsB-like_REC"/>
</dbReference>
<dbReference type="SMART" id="SM00448">
    <property type="entry name" value="REC"/>
    <property type="match status" value="1"/>
</dbReference>